<name>A0A918R9G3_9ACTN</name>
<evidence type="ECO:0000313" key="2">
    <source>
        <dbReference type="Proteomes" id="UP000623010"/>
    </source>
</evidence>
<comment type="caution">
    <text evidence="1">The sequence shown here is derived from an EMBL/GenBank/DDBJ whole genome shotgun (WGS) entry which is preliminary data.</text>
</comment>
<proteinExistence type="predicted"/>
<reference evidence="1" key="2">
    <citation type="submission" date="2020-09" db="EMBL/GenBank/DDBJ databases">
        <authorList>
            <person name="Sun Q."/>
            <person name="Ohkuma M."/>
        </authorList>
    </citation>
    <scope>NUCLEOTIDE SEQUENCE</scope>
    <source>
        <strain evidence="1">JCM 5016</strain>
    </source>
</reference>
<keyword evidence="2" id="KW-1185">Reference proteome</keyword>
<accession>A0A918R9G3</accession>
<dbReference type="AlphaFoldDB" id="A0A918R9G3"/>
<organism evidence="1 2">
    <name type="scientific">Streptomyces echinoruber</name>
    <dbReference type="NCBI Taxonomy" id="68898"/>
    <lineage>
        <taxon>Bacteria</taxon>
        <taxon>Bacillati</taxon>
        <taxon>Actinomycetota</taxon>
        <taxon>Actinomycetes</taxon>
        <taxon>Kitasatosporales</taxon>
        <taxon>Streptomycetaceae</taxon>
        <taxon>Streptomyces</taxon>
    </lineage>
</organism>
<reference evidence="1" key="1">
    <citation type="journal article" date="2014" name="Int. J. Syst. Evol. Microbiol.">
        <title>Complete genome sequence of Corynebacterium casei LMG S-19264T (=DSM 44701T), isolated from a smear-ripened cheese.</title>
        <authorList>
            <consortium name="US DOE Joint Genome Institute (JGI-PGF)"/>
            <person name="Walter F."/>
            <person name="Albersmeier A."/>
            <person name="Kalinowski J."/>
            <person name="Ruckert C."/>
        </authorList>
    </citation>
    <scope>NUCLEOTIDE SEQUENCE</scope>
    <source>
        <strain evidence="1">JCM 5016</strain>
    </source>
</reference>
<protein>
    <submittedName>
        <fullName evidence="1">Uncharacterized protein</fullName>
    </submittedName>
</protein>
<gene>
    <name evidence="1" type="ORF">GCM10010389_28610</name>
</gene>
<dbReference type="EMBL" id="BMWH01000009">
    <property type="protein sequence ID" value="GGZ88552.1"/>
    <property type="molecule type" value="Genomic_DNA"/>
</dbReference>
<dbReference type="Proteomes" id="UP000623010">
    <property type="component" value="Unassembled WGS sequence"/>
</dbReference>
<sequence length="92" mass="9962">MGQLGRPAPHPPTLSSLAAFCRVRRREAVLPRQEINEARAALEALPGHRRTAGPQPYRMPGVIKRTDLFTTLREALPATAPSTLAPTTTPAN</sequence>
<evidence type="ECO:0000313" key="1">
    <source>
        <dbReference type="EMBL" id="GGZ88552.1"/>
    </source>
</evidence>